<evidence type="ECO:0000313" key="2">
    <source>
        <dbReference type="EMBL" id="SEN41469.1"/>
    </source>
</evidence>
<feature type="transmembrane region" description="Helical" evidence="1">
    <location>
        <begin position="49"/>
        <end position="67"/>
    </location>
</feature>
<feature type="transmembrane region" description="Helical" evidence="1">
    <location>
        <begin position="104"/>
        <end position="124"/>
    </location>
</feature>
<proteinExistence type="predicted"/>
<dbReference type="OrthoDB" id="794763at2"/>
<dbReference type="Proteomes" id="UP000198942">
    <property type="component" value="Unassembled WGS sequence"/>
</dbReference>
<gene>
    <name evidence="2" type="ORF">SAMN05192574_10387</name>
</gene>
<evidence type="ECO:0000313" key="3">
    <source>
        <dbReference type="Proteomes" id="UP000198942"/>
    </source>
</evidence>
<dbReference type="STRING" id="551995.SAMN05192574_10387"/>
<dbReference type="RefSeq" id="WP_091210453.1">
    <property type="nucleotide sequence ID" value="NZ_FOCL01000003.1"/>
</dbReference>
<evidence type="ECO:0000256" key="1">
    <source>
        <dbReference type="SAM" id="Phobius"/>
    </source>
</evidence>
<dbReference type="PROSITE" id="PS51257">
    <property type="entry name" value="PROKAR_LIPOPROTEIN"/>
    <property type="match status" value="1"/>
</dbReference>
<accession>A0A1H8GCB1</accession>
<dbReference type="AlphaFoldDB" id="A0A1H8GCB1"/>
<keyword evidence="1" id="KW-1133">Transmembrane helix</keyword>
<name>A0A1H8GCB1_9SPHI</name>
<reference evidence="3" key="1">
    <citation type="submission" date="2016-10" db="EMBL/GenBank/DDBJ databases">
        <authorList>
            <person name="Varghese N."/>
            <person name="Submissions S."/>
        </authorList>
    </citation>
    <scope>NUCLEOTIDE SEQUENCE [LARGE SCALE GENOMIC DNA]</scope>
    <source>
        <strain evidence="3">Gh-48</strain>
    </source>
</reference>
<keyword evidence="1" id="KW-0472">Membrane</keyword>
<sequence length="129" mass="14669">MKALARQLFKTFLFSVIISIVASCIYYALQHKGVGEDLKAILPSLSEGVAFLNIIILVMTLPMLFLANPAYYNNLSIRLVLYYAGSIVFTITAFRLQLSPENKAVYFITAITFVIVHSVFYYLMTKKRR</sequence>
<feature type="transmembrane region" description="Helical" evidence="1">
    <location>
        <begin position="79"/>
        <end position="98"/>
    </location>
</feature>
<feature type="transmembrane region" description="Helical" evidence="1">
    <location>
        <begin position="12"/>
        <end position="29"/>
    </location>
</feature>
<protein>
    <submittedName>
        <fullName evidence="2">Uncharacterized protein</fullName>
    </submittedName>
</protein>
<keyword evidence="1" id="KW-0812">Transmembrane</keyword>
<dbReference type="EMBL" id="FOCL01000003">
    <property type="protein sequence ID" value="SEN41469.1"/>
    <property type="molecule type" value="Genomic_DNA"/>
</dbReference>
<keyword evidence="3" id="KW-1185">Reference proteome</keyword>
<organism evidence="2 3">
    <name type="scientific">Mucilaginibacter gossypiicola</name>
    <dbReference type="NCBI Taxonomy" id="551995"/>
    <lineage>
        <taxon>Bacteria</taxon>
        <taxon>Pseudomonadati</taxon>
        <taxon>Bacteroidota</taxon>
        <taxon>Sphingobacteriia</taxon>
        <taxon>Sphingobacteriales</taxon>
        <taxon>Sphingobacteriaceae</taxon>
        <taxon>Mucilaginibacter</taxon>
    </lineage>
</organism>